<feature type="compositionally biased region" description="Polar residues" evidence="1">
    <location>
        <begin position="140"/>
        <end position="149"/>
    </location>
</feature>
<evidence type="ECO:0000313" key="3">
    <source>
        <dbReference type="EnsemblMetazoa" id="XP_022669808"/>
    </source>
</evidence>
<dbReference type="PANTHER" id="PTHR12460">
    <property type="entry name" value="CYCLIN-DEPENDENT KINASE INHIBITOR-RELATED PROTEIN"/>
    <property type="match status" value="1"/>
</dbReference>
<feature type="compositionally biased region" description="Polar residues" evidence="1">
    <location>
        <begin position="200"/>
        <end position="213"/>
    </location>
</feature>
<protein>
    <recommendedName>
        <fullName evidence="2">CID domain-containing protein</fullName>
    </recommendedName>
</protein>
<feature type="region of interest" description="Disordered" evidence="1">
    <location>
        <begin position="348"/>
        <end position="376"/>
    </location>
</feature>
<sequence length="376" mass="42637">MSTFSEESLVKRLKELNQTQQAIETLSLWLIHHRKHHKRIAEVWMKTLLDLEKASRKLTLLYLANDVIQNSKHPLDAAFRHMYTVHPAEEKILSSIGRILSIWKDRRIYDEAVIGRFEKHKTQHQKLQQEKSKASDKDNSIQNPNSHNNGDQKRARKSLGDSGAPSSPTAPPDHSTHKKPRTSLSVSFNGDANLGEKIAQFQSNQKGSRSSNFEADVLPEDFKPPEHNEVIRAILALENASSTDAVVREKIASLPREVSDAALLQKVNDQHTLDSLRKQVEDACNLLNAYNGDLDKEITARGKLATILHDFRRYNAHKMREAEKELEVYKQKLSSAIQVRDEVRRHANKLPDMSKLPNVQGSRLGPLPTAGDLFTK</sequence>
<dbReference type="Gene3D" id="6.10.250.2560">
    <property type="match status" value="1"/>
</dbReference>
<dbReference type="InterPro" id="IPR008942">
    <property type="entry name" value="ENTH_VHS"/>
</dbReference>
<dbReference type="InterPro" id="IPR006569">
    <property type="entry name" value="CID_dom"/>
</dbReference>
<dbReference type="GO" id="GO:0000993">
    <property type="term" value="F:RNA polymerase II complex binding"/>
    <property type="evidence" value="ECO:0007669"/>
    <property type="project" value="TreeGrafter"/>
</dbReference>
<name>A0A7M7KP21_VARDE</name>
<evidence type="ECO:0000256" key="1">
    <source>
        <dbReference type="SAM" id="MobiDB-lite"/>
    </source>
</evidence>
<dbReference type="Gene3D" id="1.25.40.90">
    <property type="match status" value="1"/>
</dbReference>
<dbReference type="InterPro" id="IPR032337">
    <property type="entry name" value="RPRD1A/B_C"/>
</dbReference>
<dbReference type="Pfam" id="PF04818">
    <property type="entry name" value="CID"/>
    <property type="match status" value="1"/>
</dbReference>
<dbReference type="AlphaFoldDB" id="A0A7M7KP21"/>
<evidence type="ECO:0000259" key="2">
    <source>
        <dbReference type="PROSITE" id="PS51391"/>
    </source>
</evidence>
<dbReference type="PROSITE" id="PS51391">
    <property type="entry name" value="CID"/>
    <property type="match status" value="1"/>
</dbReference>
<dbReference type="Proteomes" id="UP000594260">
    <property type="component" value="Unplaced"/>
</dbReference>
<keyword evidence="4" id="KW-1185">Reference proteome</keyword>
<dbReference type="RefSeq" id="XP_022669808.1">
    <property type="nucleotide sequence ID" value="XM_022814073.1"/>
</dbReference>
<dbReference type="GeneID" id="111253889"/>
<reference evidence="3" key="1">
    <citation type="submission" date="2021-01" db="UniProtKB">
        <authorList>
            <consortium name="EnsemblMetazoa"/>
        </authorList>
    </citation>
    <scope>IDENTIFICATION</scope>
</reference>
<dbReference type="GO" id="GO:0031124">
    <property type="term" value="P:mRNA 3'-end processing"/>
    <property type="evidence" value="ECO:0007669"/>
    <property type="project" value="TreeGrafter"/>
</dbReference>
<dbReference type="PANTHER" id="PTHR12460:SF0">
    <property type="entry name" value="CID DOMAIN-CONTAINING PROTEIN-RELATED"/>
    <property type="match status" value="1"/>
</dbReference>
<evidence type="ECO:0000313" key="4">
    <source>
        <dbReference type="Proteomes" id="UP000594260"/>
    </source>
</evidence>
<feature type="compositionally biased region" description="Basic and acidic residues" evidence="1">
    <location>
        <begin position="127"/>
        <end position="139"/>
    </location>
</feature>
<accession>A0A7M7KP21</accession>
<dbReference type="SMART" id="SM00582">
    <property type="entry name" value="RPR"/>
    <property type="match status" value="1"/>
</dbReference>
<proteinExistence type="predicted"/>
<dbReference type="EnsemblMetazoa" id="XM_022814073">
    <property type="protein sequence ID" value="XP_022669808"/>
    <property type="gene ID" value="LOC111253889"/>
</dbReference>
<dbReference type="SUPFAM" id="SSF48464">
    <property type="entry name" value="ENTH/VHS domain"/>
    <property type="match status" value="1"/>
</dbReference>
<organism evidence="3 4">
    <name type="scientific">Varroa destructor</name>
    <name type="common">Honeybee mite</name>
    <dbReference type="NCBI Taxonomy" id="109461"/>
    <lineage>
        <taxon>Eukaryota</taxon>
        <taxon>Metazoa</taxon>
        <taxon>Ecdysozoa</taxon>
        <taxon>Arthropoda</taxon>
        <taxon>Chelicerata</taxon>
        <taxon>Arachnida</taxon>
        <taxon>Acari</taxon>
        <taxon>Parasitiformes</taxon>
        <taxon>Mesostigmata</taxon>
        <taxon>Gamasina</taxon>
        <taxon>Dermanyssoidea</taxon>
        <taxon>Varroidae</taxon>
        <taxon>Varroa</taxon>
    </lineage>
</organism>
<dbReference type="Pfam" id="PF16566">
    <property type="entry name" value="CREPT"/>
    <property type="match status" value="1"/>
</dbReference>
<feature type="domain" description="CID" evidence="2">
    <location>
        <begin position="1"/>
        <end position="125"/>
    </location>
</feature>
<feature type="region of interest" description="Disordered" evidence="1">
    <location>
        <begin position="120"/>
        <end position="221"/>
    </location>
</feature>